<protein>
    <recommendedName>
        <fullName evidence="5">NACHT domain-containing protein</fullName>
    </recommendedName>
</protein>
<dbReference type="Proteomes" id="UP001367676">
    <property type="component" value="Unassembled WGS sequence"/>
</dbReference>
<evidence type="ECO:0000256" key="3">
    <source>
        <dbReference type="PROSITE-ProRule" id="PRU00221"/>
    </source>
</evidence>
<dbReference type="InterPro" id="IPR052752">
    <property type="entry name" value="NACHT-WD_repeat"/>
</dbReference>
<evidence type="ECO:0000256" key="2">
    <source>
        <dbReference type="ARBA" id="ARBA00022737"/>
    </source>
</evidence>
<dbReference type="Pfam" id="PF25469">
    <property type="entry name" value="WHD_NWD1"/>
    <property type="match status" value="1"/>
</dbReference>
<dbReference type="InterPro" id="IPR027417">
    <property type="entry name" value="P-loop_NTPase"/>
</dbReference>
<keyword evidence="7" id="KW-1185">Reference proteome</keyword>
<feature type="compositionally biased region" description="Polar residues" evidence="4">
    <location>
        <begin position="70"/>
        <end position="86"/>
    </location>
</feature>
<dbReference type="PANTHER" id="PTHR19871:SF37">
    <property type="entry name" value="GH25853P"/>
    <property type="match status" value="1"/>
</dbReference>
<evidence type="ECO:0000313" key="7">
    <source>
        <dbReference type="Proteomes" id="UP001367676"/>
    </source>
</evidence>
<name>A0AAN9YA47_9HEMI</name>
<dbReference type="Gene3D" id="2.130.10.10">
    <property type="entry name" value="YVTN repeat-like/Quinoprotein amine dehydrogenase"/>
    <property type="match status" value="2"/>
</dbReference>
<evidence type="ECO:0000313" key="6">
    <source>
        <dbReference type="EMBL" id="KAK7604836.1"/>
    </source>
</evidence>
<proteinExistence type="predicted"/>
<dbReference type="PANTHER" id="PTHR19871">
    <property type="entry name" value="BETA TRANSDUCIN-RELATED PROTEIN"/>
    <property type="match status" value="1"/>
</dbReference>
<dbReference type="InterPro" id="IPR011047">
    <property type="entry name" value="Quinoprotein_ADH-like_sf"/>
</dbReference>
<dbReference type="InterPro" id="IPR056884">
    <property type="entry name" value="NPHP3-like_N"/>
</dbReference>
<keyword evidence="1 3" id="KW-0853">WD repeat</keyword>
<evidence type="ECO:0000259" key="5">
    <source>
        <dbReference type="PROSITE" id="PS50837"/>
    </source>
</evidence>
<feature type="domain" description="NACHT" evidence="5">
    <location>
        <begin position="477"/>
        <end position="579"/>
    </location>
</feature>
<dbReference type="SUPFAM" id="SSF50998">
    <property type="entry name" value="Quinoprotein alcohol dehydrogenase-like"/>
    <property type="match status" value="1"/>
</dbReference>
<dbReference type="InterPro" id="IPR001680">
    <property type="entry name" value="WD40_rpt"/>
</dbReference>
<accession>A0AAN9YA47</accession>
<dbReference type="Pfam" id="PF24883">
    <property type="entry name" value="NPHP3_N"/>
    <property type="match status" value="1"/>
</dbReference>
<reference evidence="6 7" key="1">
    <citation type="submission" date="2024-03" db="EMBL/GenBank/DDBJ databases">
        <title>Adaptation during the transition from Ophiocordyceps entomopathogen to insect associate is accompanied by gene loss and intensified selection.</title>
        <authorList>
            <person name="Ward C.M."/>
            <person name="Onetto C.A."/>
            <person name="Borneman A.R."/>
        </authorList>
    </citation>
    <scope>NUCLEOTIDE SEQUENCE [LARGE SCALE GENOMIC DNA]</scope>
    <source>
        <strain evidence="6">AWRI1</strain>
        <tissue evidence="6">Single Adult Female</tissue>
    </source>
</reference>
<dbReference type="PROSITE" id="PS50837">
    <property type="entry name" value="NACHT"/>
    <property type="match status" value="1"/>
</dbReference>
<dbReference type="EMBL" id="JBBCAQ010000003">
    <property type="protein sequence ID" value="KAK7604836.1"/>
    <property type="molecule type" value="Genomic_DNA"/>
</dbReference>
<dbReference type="SUPFAM" id="SSF52540">
    <property type="entry name" value="P-loop containing nucleoside triphosphate hydrolases"/>
    <property type="match status" value="1"/>
</dbReference>
<dbReference type="Pfam" id="PF00400">
    <property type="entry name" value="WD40"/>
    <property type="match status" value="2"/>
</dbReference>
<feature type="compositionally biased region" description="Polar residues" evidence="4">
    <location>
        <begin position="27"/>
        <end position="49"/>
    </location>
</feature>
<gene>
    <name evidence="6" type="ORF">V9T40_006022</name>
</gene>
<dbReference type="InterPro" id="IPR057588">
    <property type="entry name" value="NWD1/2-like_WH"/>
</dbReference>
<comment type="caution">
    <text evidence="6">The sequence shown here is derived from an EMBL/GenBank/DDBJ whole genome shotgun (WGS) entry which is preliminary data.</text>
</comment>
<dbReference type="PROSITE" id="PS50082">
    <property type="entry name" value="WD_REPEATS_2"/>
    <property type="match status" value="1"/>
</dbReference>
<organism evidence="6 7">
    <name type="scientific">Parthenolecanium corni</name>
    <dbReference type="NCBI Taxonomy" id="536013"/>
    <lineage>
        <taxon>Eukaryota</taxon>
        <taxon>Metazoa</taxon>
        <taxon>Ecdysozoa</taxon>
        <taxon>Arthropoda</taxon>
        <taxon>Hexapoda</taxon>
        <taxon>Insecta</taxon>
        <taxon>Pterygota</taxon>
        <taxon>Neoptera</taxon>
        <taxon>Paraneoptera</taxon>
        <taxon>Hemiptera</taxon>
        <taxon>Sternorrhyncha</taxon>
        <taxon>Coccoidea</taxon>
        <taxon>Coccidae</taxon>
        <taxon>Parthenolecanium</taxon>
    </lineage>
</organism>
<dbReference type="Gene3D" id="3.40.50.300">
    <property type="entry name" value="P-loop containing nucleotide triphosphate hydrolases"/>
    <property type="match status" value="1"/>
</dbReference>
<dbReference type="InterPro" id="IPR015943">
    <property type="entry name" value="WD40/YVTN_repeat-like_dom_sf"/>
</dbReference>
<feature type="region of interest" description="Disordered" evidence="4">
    <location>
        <begin position="1"/>
        <end position="107"/>
    </location>
</feature>
<sequence>MGNACSSRRDKDSASLYSEEYTLAGKRNSSQDSRIGERQPTQRGNNLQSGVILKVPSAGSSAKPEDSNTYRDSCQQQQRKNGSIYGTSPRDGSGGKPLRPVVTSQATTPDRNLCLPEAINELSDTHKQLLLGVIPISKPTFKAKKIVIYVCAAEPEERFPEKNILHNKVYPELRKSCCQEGYELHIVDLHWKTLLEKRRDHKFPELCIFELNRQSETSYIVPVIILNNSLGVPLLPKTIDCEDFESTLEKTDKKETLNKWYKLDDDAEPPCYTLQSIEQHIPNFDGDDDTEKEKALKEWNNEVENILQTLVSSFSEELRDAYLTTTIEQEIHNTMRMSQELTKHTIWLNRIRAEETDSENKCLVRQESKRRLDLLLNELKNELPEKNIINLRNLSNEEQIKNQILPQLSNIIRSVMEDDKIKGGVKSCYYGVDRLLLRELMIQTIFCQKSAAAHSISNHYNIVNTLKDYILSEEERRLIVIRGVSGCGKTTVLARLLMNCQTLLPNLAVVFRFVNISAESSSLLLLLRSILQQINFVISGKQLWETHSISKYREVFPKLLSSASENRPILIVIDGLDQLPGFFDSITWIADLLPRNIKFILSMNESSFICENVQEKLREKSIFVEVPELRDTESETVLYTLIAESDGISPTQLPEKIRSAVKNNSLPFYIKVIAHHYSWLKNDNLSIFSKNDIELQLNHMLETLEIILGKEQVEFALALLVAAKYGLTDSEMLDILSHEKSFHSDTFQVVWAPACVFLSEFLKYMQSFMRWFYSSDSIVLHVQHRLMRKTLEKRYDTKINNARKSLHAYFTGSLWTGVEKLKLGARLSEQPIKYGNAHNTRKIEELPFLDFHLFNSLQKSYLEDHVWLYNKVCACTVFQALEDVNLERSSSIEADPNLTLIQTYLENYAPALSYDGRQFYSQLLKYLNECEKDSFSSSTLRSSLQKIVHQPPVFSLSSFSDLVESRKKNEGEQCDENEKQSTNGHSYFDVIKRIEFQPNFIVTVSKHMREISVWNVTNCQLVRKLINVPEPMALEMIDKFRCVALCQRELYVFDLNTGELLSKLKGYMNQKMPYFGLHDATHVVALSRNRMHVNVMNWESGDLVTSFKAGEDRFLDSLLVSGNGKILVCGDETQKPFPLLVWNLASRKLLYDLRIAHHDFITNLAAITFDGNYVCCVAKEVDEPSPNFIVVYDLQSGTLFKKWKPGVNCVSLDISSKDKCVLSGHQNGTISIWDLITGACKWVLEGHTAPVTRLRLDASGGSFLSTDSSGRDRSIRLWNLTNGELTAVYTPNRTITAAEILSGGQFVVIALEGTNKLNILHLTGPTTEPLCEADSESAINDYGISENYGKHFDLNNASVDR</sequence>
<keyword evidence="2" id="KW-0677">Repeat</keyword>
<feature type="repeat" description="WD" evidence="3">
    <location>
        <begin position="1244"/>
        <end position="1288"/>
    </location>
</feature>
<dbReference type="SMART" id="SM00320">
    <property type="entry name" value="WD40"/>
    <property type="match status" value="4"/>
</dbReference>
<evidence type="ECO:0000256" key="4">
    <source>
        <dbReference type="SAM" id="MobiDB-lite"/>
    </source>
</evidence>
<dbReference type="InterPro" id="IPR007111">
    <property type="entry name" value="NACHT_NTPase"/>
</dbReference>
<evidence type="ECO:0000256" key="1">
    <source>
        <dbReference type="ARBA" id="ARBA00022574"/>
    </source>
</evidence>